<protein>
    <submittedName>
        <fullName evidence="2 3">Transcriptional regulator</fullName>
    </submittedName>
</protein>
<dbReference type="Proteomes" id="UP001157039">
    <property type="component" value="Unassembled WGS sequence"/>
</dbReference>
<dbReference type="InterPro" id="IPR036388">
    <property type="entry name" value="WH-like_DNA-bd_sf"/>
</dbReference>
<keyword evidence="4" id="KW-1185">Reference proteome</keyword>
<organism evidence="3 5">
    <name type="scientific">Tetragenococcus osmophilus</name>
    <dbReference type="NCBI Taxonomy" id="526944"/>
    <lineage>
        <taxon>Bacteria</taxon>
        <taxon>Bacillati</taxon>
        <taxon>Bacillota</taxon>
        <taxon>Bacilli</taxon>
        <taxon>Lactobacillales</taxon>
        <taxon>Enterococcaceae</taxon>
        <taxon>Tetragenococcus</taxon>
    </lineage>
</organism>
<dbReference type="InterPro" id="IPR036390">
    <property type="entry name" value="WH_DNA-bd_sf"/>
</dbReference>
<feature type="domain" description="Transcription regulator PadR N-terminal" evidence="1">
    <location>
        <begin position="18"/>
        <end position="87"/>
    </location>
</feature>
<dbReference type="InterPro" id="IPR005149">
    <property type="entry name" value="Tscrpt_reg_PadR_N"/>
</dbReference>
<dbReference type="RefSeq" id="WP_123935277.1">
    <property type="nucleotide sequence ID" value="NZ_BSUW01000001.1"/>
</dbReference>
<reference evidence="3 5" key="2">
    <citation type="journal article" date="2014" name="Int. J. Syst. Evol. Microbiol.">
        <title>Complete genome sequence of Corynebacterium casei LMG S-19264T (=DSM 44701T), isolated from a smear-ripened cheese.</title>
        <authorList>
            <consortium name="US DOE Joint Genome Institute (JGI-PGF)"/>
            <person name="Walter F."/>
            <person name="Albersmeier A."/>
            <person name="Kalinowski J."/>
            <person name="Ruckert C."/>
        </authorList>
    </citation>
    <scope>NUCLEOTIDE SEQUENCE [LARGE SCALE GENOMIC DNA]</scope>
    <source>
        <strain evidence="3 5">NBRC 114545</strain>
    </source>
</reference>
<dbReference type="PANTHER" id="PTHR33169">
    <property type="entry name" value="PADR-FAMILY TRANSCRIPTIONAL REGULATOR"/>
    <property type="match status" value="1"/>
</dbReference>
<dbReference type="Gene3D" id="1.10.10.10">
    <property type="entry name" value="Winged helix-like DNA-binding domain superfamily/Winged helix DNA-binding domain"/>
    <property type="match status" value="1"/>
</dbReference>
<evidence type="ECO:0000313" key="4">
    <source>
        <dbReference type="Proteomes" id="UP000268310"/>
    </source>
</evidence>
<dbReference type="InterPro" id="IPR052509">
    <property type="entry name" value="Metal_resp_DNA-bind_regulator"/>
</dbReference>
<sequence length="121" mass="13853">MENKVSSQMLKGTLTGCILLLLSKEELYGYKLSEQLEQFGFTEISKGTIYPLLLSLEKRGLIIGNMRPSDNGPKRKYYSLTKKGTTEKDAFLEQWKTLKTNVDQLIERTEFDDDKGNYCGK</sequence>
<dbReference type="EMBL" id="BSUW01000001">
    <property type="protein sequence ID" value="GMA72527.1"/>
    <property type="molecule type" value="Genomic_DNA"/>
</dbReference>
<gene>
    <name evidence="2" type="ORF">C7K38_05380</name>
    <name evidence="3" type="ORF">GCM10025885_15760</name>
</gene>
<evidence type="ECO:0000313" key="5">
    <source>
        <dbReference type="Proteomes" id="UP001157039"/>
    </source>
</evidence>
<dbReference type="Pfam" id="PF03551">
    <property type="entry name" value="PadR"/>
    <property type="match status" value="1"/>
</dbReference>
<evidence type="ECO:0000313" key="3">
    <source>
        <dbReference type="EMBL" id="GMA72527.1"/>
    </source>
</evidence>
<reference evidence="3" key="4">
    <citation type="submission" date="2023-02" db="EMBL/GenBank/DDBJ databases">
        <authorList>
            <person name="Sun Q."/>
            <person name="Mori K."/>
        </authorList>
    </citation>
    <scope>NUCLEOTIDE SEQUENCE</scope>
    <source>
        <strain evidence="3">NBRC 114545</strain>
    </source>
</reference>
<evidence type="ECO:0000313" key="2">
    <source>
        <dbReference type="EMBL" id="AYW47835.1"/>
    </source>
</evidence>
<dbReference type="PANTHER" id="PTHR33169:SF14">
    <property type="entry name" value="TRANSCRIPTIONAL REGULATOR RV3488"/>
    <property type="match status" value="1"/>
</dbReference>
<accession>A0AA37XKF2</accession>
<evidence type="ECO:0000259" key="1">
    <source>
        <dbReference type="Pfam" id="PF03551"/>
    </source>
</evidence>
<dbReference type="AlphaFoldDB" id="A0AA37XKF2"/>
<dbReference type="EMBL" id="CP027783">
    <property type="protein sequence ID" value="AYW47835.1"/>
    <property type="molecule type" value="Genomic_DNA"/>
</dbReference>
<reference evidence="2" key="3">
    <citation type="submission" date="2018-03" db="EMBL/GenBank/DDBJ databases">
        <authorList>
            <person name="Jeon C.O."/>
        </authorList>
    </citation>
    <scope>NUCLEOTIDE SEQUENCE</scope>
    <source>
        <strain evidence="2">JCM 31126</strain>
    </source>
</reference>
<name>A0AA37XKF2_9ENTE</name>
<proteinExistence type="predicted"/>
<dbReference type="SUPFAM" id="SSF46785">
    <property type="entry name" value="Winged helix' DNA-binding domain"/>
    <property type="match status" value="1"/>
</dbReference>
<dbReference type="Proteomes" id="UP000268310">
    <property type="component" value="Chromosome"/>
</dbReference>
<dbReference type="KEGG" id="too:C7K38_05380"/>
<reference evidence="2 4" key="1">
    <citation type="journal article" date="2012" name="Int. J. Syst. Evol. Microbiol.">
        <title>Characterization of Tetragenococcus strains from sugar thick juice reveals a novel species, Tetragenococcus osmophilus sp. nov., and divides Tetragenococcus halophilus into two subspecies, T. halophilus subsp. halophilus subsp. nov. and T. halophilus subsp. flandriensis subsp. nov.</title>
        <authorList>
            <person name="Juste A."/>
            <person name="Van Trappen S."/>
            <person name="Verreth C."/>
            <person name="Cleenwerck I."/>
            <person name="De Vos P."/>
            <person name="Lievens B."/>
            <person name="Willems K.A."/>
        </authorList>
    </citation>
    <scope>NUCLEOTIDE SEQUENCE [LARGE SCALE GENOMIC DNA]</scope>
    <source>
        <strain evidence="2 4">JCM 31126</strain>
    </source>
</reference>